<gene>
    <name evidence="1" type="ORF">D3876_00915</name>
</gene>
<reference evidence="1 2" key="1">
    <citation type="submission" date="2018-09" db="EMBL/GenBank/DDBJ databases">
        <authorList>
            <person name="Zhu H."/>
        </authorList>
    </citation>
    <scope>NUCLEOTIDE SEQUENCE [LARGE SCALE GENOMIC DNA]</scope>
    <source>
        <strain evidence="1 2">K2R01-6</strain>
    </source>
</reference>
<comment type="caution">
    <text evidence="1">The sequence shown here is derived from an EMBL/GenBank/DDBJ whole genome shotgun (WGS) entry which is preliminary data.</text>
</comment>
<organism evidence="1 2">
    <name type="scientific">Sphingomonas cavernae</name>
    <dbReference type="NCBI Taxonomy" id="2320861"/>
    <lineage>
        <taxon>Bacteria</taxon>
        <taxon>Pseudomonadati</taxon>
        <taxon>Pseudomonadota</taxon>
        <taxon>Alphaproteobacteria</taxon>
        <taxon>Sphingomonadales</taxon>
        <taxon>Sphingomonadaceae</taxon>
        <taxon>Sphingomonas</taxon>
    </lineage>
</organism>
<name>A0A418WSB2_9SPHN</name>
<evidence type="ECO:0000313" key="1">
    <source>
        <dbReference type="EMBL" id="RJF94143.1"/>
    </source>
</evidence>
<evidence type="ECO:0000313" key="2">
    <source>
        <dbReference type="Proteomes" id="UP000286100"/>
    </source>
</evidence>
<proteinExistence type="predicted"/>
<sequence>MPVKDTPPADLLICPEKPEGFPVDAEATMPAPVRAAAIRLGRAYAAVYGQLVRLIEWEQPGACAPRAAP</sequence>
<accession>A0A418WSB2</accession>
<protein>
    <submittedName>
        <fullName evidence="1">Uncharacterized protein</fullName>
    </submittedName>
</protein>
<dbReference type="OrthoDB" id="7582388at2"/>
<keyword evidence="2" id="KW-1185">Reference proteome</keyword>
<dbReference type="Proteomes" id="UP000286100">
    <property type="component" value="Unassembled WGS sequence"/>
</dbReference>
<dbReference type="AlphaFoldDB" id="A0A418WSB2"/>
<dbReference type="EMBL" id="QYUM01000002">
    <property type="protein sequence ID" value="RJF94143.1"/>
    <property type="molecule type" value="Genomic_DNA"/>
</dbReference>